<feature type="transmembrane region" description="Helical" evidence="1">
    <location>
        <begin position="31"/>
        <end position="56"/>
    </location>
</feature>
<dbReference type="KEGG" id="scad:DN051_31940"/>
<evidence type="ECO:0000256" key="1">
    <source>
        <dbReference type="SAM" id="Phobius"/>
    </source>
</evidence>
<dbReference type="EMBL" id="CP030073">
    <property type="protein sequence ID" value="AWW42765.1"/>
    <property type="molecule type" value="Genomic_DNA"/>
</dbReference>
<keyword evidence="3" id="KW-1185">Reference proteome</keyword>
<protein>
    <submittedName>
        <fullName evidence="2">Uncharacterized protein</fullName>
    </submittedName>
</protein>
<sequence length="154" mass="16880">MRSAAGCAGLLAALLLVIDWGAGSLTAWRALLWLGLATLLFLVLCPPRVSVGEGWIASRSLLRTRRVRTDLLVSVRSLDGVSQRLLLRDAFGDRIEIDPRVLIDNPELWYRVDLDAHRAEASGYLQSGPTALKRVSARLDAETARTVFKVSGLD</sequence>
<reference evidence="2 3" key="1">
    <citation type="journal article" date="2019" name="Int. J. Syst. Evol. Microbiol.">
        <title>Streptomyces cadmiisoli sp. nov., a novel actinomycete isolated from cadmium-contaminated soil.</title>
        <authorList>
            <person name="Li K."/>
            <person name="Tang X."/>
            <person name="Zhao J."/>
            <person name="Guo Y."/>
            <person name="Tang Y."/>
            <person name="Gao J."/>
        </authorList>
    </citation>
    <scope>NUCLEOTIDE SEQUENCE [LARGE SCALE GENOMIC DNA]</scope>
    <source>
        <strain evidence="2 3">ZFG47</strain>
    </source>
</reference>
<keyword evidence="1" id="KW-1133">Transmembrane helix</keyword>
<evidence type="ECO:0000313" key="2">
    <source>
        <dbReference type="EMBL" id="AWW42765.1"/>
    </source>
</evidence>
<keyword evidence="1" id="KW-0472">Membrane</keyword>
<name>A0A2Z4JCE5_9ACTN</name>
<proteinExistence type="predicted"/>
<organism evidence="2 3">
    <name type="scientific">Streptomyces cadmiisoli</name>
    <dbReference type="NCBI Taxonomy" id="2184053"/>
    <lineage>
        <taxon>Bacteria</taxon>
        <taxon>Bacillati</taxon>
        <taxon>Actinomycetota</taxon>
        <taxon>Actinomycetes</taxon>
        <taxon>Kitasatosporales</taxon>
        <taxon>Streptomycetaceae</taxon>
        <taxon>Streptomyces</taxon>
        <taxon>Streptomyces aurantiacus group</taxon>
    </lineage>
</organism>
<gene>
    <name evidence="2" type="ORF">DN051_31940</name>
</gene>
<dbReference type="AlphaFoldDB" id="A0A2Z4JCE5"/>
<accession>A0A2Z4JCE5</accession>
<dbReference type="Proteomes" id="UP000249616">
    <property type="component" value="Chromosome"/>
</dbReference>
<evidence type="ECO:0000313" key="3">
    <source>
        <dbReference type="Proteomes" id="UP000249616"/>
    </source>
</evidence>
<keyword evidence="1" id="KW-0812">Transmembrane</keyword>